<dbReference type="Pfam" id="PF14354">
    <property type="entry name" value="Lar_restr_allev"/>
    <property type="match status" value="1"/>
</dbReference>
<evidence type="ECO:0000313" key="2">
    <source>
        <dbReference type="Proteomes" id="UP001609376"/>
    </source>
</evidence>
<dbReference type="Proteomes" id="UP001609376">
    <property type="component" value="Unassembled WGS sequence"/>
</dbReference>
<keyword evidence="2" id="KW-1185">Reference proteome</keyword>
<organism evidence="1 2">
    <name type="scientific">Paracoccus broussonetiae subsp. drimophilus</name>
    <dbReference type="NCBI Taxonomy" id="3373869"/>
    <lineage>
        <taxon>Bacteria</taxon>
        <taxon>Pseudomonadati</taxon>
        <taxon>Pseudomonadota</taxon>
        <taxon>Alphaproteobacteria</taxon>
        <taxon>Rhodobacterales</taxon>
        <taxon>Paracoccaceae</taxon>
        <taxon>Paracoccus</taxon>
        <taxon>Paracoccus broussonetiae</taxon>
    </lineage>
</organism>
<dbReference type="RefSeq" id="WP_395132398.1">
    <property type="nucleotide sequence ID" value="NZ_JBIMPR010000003.1"/>
</dbReference>
<proteinExistence type="predicted"/>
<comment type="caution">
    <text evidence="1">The sequence shown here is derived from an EMBL/GenBank/DDBJ whole genome shotgun (WGS) entry which is preliminary data.</text>
</comment>
<evidence type="ECO:0000313" key="1">
    <source>
        <dbReference type="EMBL" id="MFH5773546.1"/>
    </source>
</evidence>
<protein>
    <submittedName>
        <fullName evidence="1">Lar family restriction alleviation protein</fullName>
    </submittedName>
</protein>
<dbReference type="EMBL" id="JBIMPR010000003">
    <property type="protein sequence ID" value="MFH5773546.1"/>
    <property type="molecule type" value="Genomic_DNA"/>
</dbReference>
<sequence>MTAISTEDLAPCPFCGGKARYHKRNNKTPITWGFEVDHWVSCTAADCCADMGIYEEKASAVSAWNRRTPSARVLELEAAQQWQQIETAPKGEITEAVGCRGESEWFLGRVAEKYASGRPPFIVIRRRAWPQEDSWTCAGEAYYVPDFFDAWLPIRAALNQTGGRG</sequence>
<gene>
    <name evidence="1" type="ORF">ACHFJ0_04785</name>
</gene>
<name>A0ABW7LGU8_9RHOB</name>
<reference evidence="1 2" key="1">
    <citation type="submission" date="2024-10" db="EMBL/GenBank/DDBJ databases">
        <title>Paracoccus drimophilus sp. nov., a novel bacterium from corn roots in Hunan.</title>
        <authorList>
            <person name="Li X."/>
        </authorList>
    </citation>
    <scope>NUCLEOTIDE SEQUENCE [LARGE SCALE GENOMIC DNA]</scope>
    <source>
        <strain evidence="1 2">NGMCC 1.201697</strain>
    </source>
</reference>
<accession>A0ABW7LGU8</accession>